<dbReference type="EMBL" id="JBHTGL010000001">
    <property type="protein sequence ID" value="MFD0621453.1"/>
    <property type="molecule type" value="Genomic_DNA"/>
</dbReference>
<feature type="region of interest" description="Disordered" evidence="1">
    <location>
        <begin position="1"/>
        <end position="29"/>
    </location>
</feature>
<evidence type="ECO:0000256" key="1">
    <source>
        <dbReference type="SAM" id="MobiDB-lite"/>
    </source>
</evidence>
<dbReference type="SFLD" id="SFLDG01129">
    <property type="entry name" value="C1.5:_HAD__Beta-PGM__Phosphata"/>
    <property type="match status" value="1"/>
</dbReference>
<dbReference type="Gene3D" id="1.10.150.240">
    <property type="entry name" value="Putative phosphatase, domain 2"/>
    <property type="match status" value="1"/>
</dbReference>
<dbReference type="GO" id="GO:0016787">
    <property type="term" value="F:hydrolase activity"/>
    <property type="evidence" value="ECO:0007669"/>
    <property type="project" value="UniProtKB-KW"/>
</dbReference>
<dbReference type="CDD" id="cd07505">
    <property type="entry name" value="HAD_BPGM-like"/>
    <property type="match status" value="1"/>
</dbReference>
<dbReference type="PANTHER" id="PTHR43481:SF4">
    <property type="entry name" value="GLYCEROL-1-PHOSPHATE PHOSPHOHYDROLASE 1-RELATED"/>
    <property type="match status" value="1"/>
</dbReference>
<name>A0ABW2WJH7_9ACTN</name>
<dbReference type="InterPro" id="IPR023198">
    <property type="entry name" value="PGP-like_dom2"/>
</dbReference>
<evidence type="ECO:0000313" key="2">
    <source>
        <dbReference type="EMBL" id="MFD0621453.1"/>
    </source>
</evidence>
<keyword evidence="4" id="KW-1185">Reference proteome</keyword>
<dbReference type="InterPro" id="IPR036412">
    <property type="entry name" value="HAD-like_sf"/>
</dbReference>
<accession>A0ABW2WJH7</accession>
<dbReference type="InterPro" id="IPR041492">
    <property type="entry name" value="HAD_2"/>
</dbReference>
<dbReference type="SUPFAM" id="SSF56784">
    <property type="entry name" value="HAD-like"/>
    <property type="match status" value="1"/>
</dbReference>
<evidence type="ECO:0000313" key="4">
    <source>
        <dbReference type="Proteomes" id="UP001596915"/>
    </source>
</evidence>
<reference evidence="3" key="1">
    <citation type="journal article" date="2014" name="Int. J. Syst. Evol. Microbiol.">
        <title>Complete genome of a new Firmicutes species belonging to the dominant human colonic microbiota ('Ruminococcus bicirculans') reveals two chromosomes and a selective capacity to utilize plant glucans.</title>
        <authorList>
            <consortium name="NISC Comparative Sequencing Program"/>
            <person name="Wegmann U."/>
            <person name="Louis P."/>
            <person name="Goesmann A."/>
            <person name="Henrissat B."/>
            <person name="Duncan S.H."/>
            <person name="Flint H.J."/>
        </authorList>
    </citation>
    <scope>NUCLEOTIDE SEQUENCE</scope>
    <source>
        <strain evidence="3">JCM 12607</strain>
    </source>
</reference>
<dbReference type="Proteomes" id="UP001596915">
    <property type="component" value="Unassembled WGS sequence"/>
</dbReference>
<protein>
    <submittedName>
        <fullName evidence="3">HAD family hydrolase</fullName>
    </submittedName>
</protein>
<dbReference type="InterPro" id="IPR023214">
    <property type="entry name" value="HAD_sf"/>
</dbReference>
<dbReference type="Pfam" id="PF13419">
    <property type="entry name" value="HAD_2"/>
    <property type="match status" value="1"/>
</dbReference>
<dbReference type="EMBL" id="JBHTGL010000002">
    <property type="protein sequence ID" value="MFD0621617.1"/>
    <property type="molecule type" value="Genomic_DNA"/>
</dbReference>
<proteinExistence type="predicted"/>
<dbReference type="Gene3D" id="3.40.50.1000">
    <property type="entry name" value="HAD superfamily/HAD-like"/>
    <property type="match status" value="1"/>
</dbReference>
<evidence type="ECO:0000313" key="3">
    <source>
        <dbReference type="EMBL" id="MFD0621617.1"/>
    </source>
</evidence>
<keyword evidence="3" id="KW-0378">Hydrolase</keyword>
<organism evidence="3 4">
    <name type="scientific">Streptomyces sanglieri</name>
    <dbReference type="NCBI Taxonomy" id="193460"/>
    <lineage>
        <taxon>Bacteria</taxon>
        <taxon>Bacillati</taxon>
        <taxon>Actinomycetota</taxon>
        <taxon>Actinomycetes</taxon>
        <taxon>Kitasatosporales</taxon>
        <taxon>Streptomycetaceae</taxon>
        <taxon>Streptomyces</taxon>
    </lineage>
</organism>
<dbReference type="PANTHER" id="PTHR43481">
    <property type="entry name" value="FRUCTOSE-1-PHOSPHATE PHOSPHATASE"/>
    <property type="match status" value="1"/>
</dbReference>
<reference evidence="4" key="2">
    <citation type="journal article" date="2019" name="Int. J. Syst. Evol. Microbiol.">
        <title>The Global Catalogue of Microorganisms (GCM) 10K type strain sequencing project: providing services to taxonomists for standard genome sequencing and annotation.</title>
        <authorList>
            <consortium name="The Broad Institute Genomics Platform"/>
            <consortium name="The Broad Institute Genome Sequencing Center for Infectious Disease"/>
            <person name="Wu L."/>
            <person name="Ma J."/>
        </authorList>
    </citation>
    <scope>NUCLEOTIDE SEQUENCE [LARGE SCALE GENOMIC DNA]</scope>
    <source>
        <strain evidence="4">JCM 12607</strain>
    </source>
</reference>
<dbReference type="InterPro" id="IPR051806">
    <property type="entry name" value="HAD-like_SPP"/>
</dbReference>
<gene>
    <name evidence="2" type="ORF">ACFQ2K_00160</name>
    <name evidence="3" type="ORF">ACFQ2K_01130</name>
</gene>
<sequence length="229" mass="24260">MPFPPLHRPGPGSNNEALPVTRTRRRANPRAGRYTARIFDFDGTLVDTGEINLHAVHAALAAHGTNVPLQWLRGVPLADLGVLRRHLLADQGIAPTCTDSDIVRAARSYWLANAHQVRPVPAVVAAAHAAAAKGPVAVASANDGRIVRAGLTAVGLAHLFPVIVAREDVAGLKPAPDAYLTAASRLGLDPTSCLAYENTDEGTSAAHAARMDTIDIRTTPWTIHRPPHP</sequence>
<reference evidence="3" key="3">
    <citation type="submission" date="2024-09" db="EMBL/GenBank/DDBJ databases">
        <authorList>
            <person name="Sun Q."/>
            <person name="Mori K."/>
        </authorList>
    </citation>
    <scope>NUCLEOTIDE SEQUENCE</scope>
    <source>
        <strain evidence="3">JCM 12607</strain>
    </source>
</reference>
<comment type="caution">
    <text evidence="3">The sequence shown here is derived from an EMBL/GenBank/DDBJ whole genome shotgun (WGS) entry which is preliminary data.</text>
</comment>
<dbReference type="SFLD" id="SFLDS00003">
    <property type="entry name" value="Haloacid_Dehalogenase"/>
    <property type="match status" value="1"/>
</dbReference>